<dbReference type="RefSeq" id="WP_184461595.1">
    <property type="nucleotide sequence ID" value="NZ_JACHHW010000003.1"/>
</dbReference>
<feature type="signal peptide" evidence="1">
    <location>
        <begin position="1"/>
        <end position="26"/>
    </location>
</feature>
<feature type="chain" id="PRO_5032408048" evidence="1">
    <location>
        <begin position="27"/>
        <end position="404"/>
    </location>
</feature>
<name>A0A840R351_9GAMM</name>
<proteinExistence type="predicted"/>
<evidence type="ECO:0000256" key="1">
    <source>
        <dbReference type="SAM" id="SignalP"/>
    </source>
</evidence>
<comment type="caution">
    <text evidence="2">The sequence shown here is derived from an EMBL/GenBank/DDBJ whole genome shotgun (WGS) entry which is preliminary data.</text>
</comment>
<dbReference type="AlphaFoldDB" id="A0A840R351"/>
<evidence type="ECO:0000313" key="2">
    <source>
        <dbReference type="EMBL" id="MBB5186831.1"/>
    </source>
</evidence>
<evidence type="ECO:0000313" key="3">
    <source>
        <dbReference type="Proteomes" id="UP000536640"/>
    </source>
</evidence>
<gene>
    <name evidence="2" type="ORF">HNQ57_001094</name>
</gene>
<accession>A0A840R351</accession>
<dbReference type="Proteomes" id="UP000536640">
    <property type="component" value="Unassembled WGS sequence"/>
</dbReference>
<reference evidence="2 3" key="1">
    <citation type="submission" date="2020-08" db="EMBL/GenBank/DDBJ databases">
        <title>Genomic Encyclopedia of Type Strains, Phase IV (KMG-IV): sequencing the most valuable type-strain genomes for metagenomic binning, comparative biology and taxonomic classification.</title>
        <authorList>
            <person name="Goeker M."/>
        </authorList>
    </citation>
    <scope>NUCLEOTIDE SEQUENCE [LARGE SCALE GENOMIC DNA]</scope>
    <source>
        <strain evidence="2 3">DSM 25701</strain>
    </source>
</reference>
<keyword evidence="1" id="KW-0732">Signal</keyword>
<sequence>MKSQHYNTKPLCGAACLMLLSLSTHSEFLGYVGLQTRAYPMTAAAPEQGSETVSVVVAPEWFSQWNDGDDSFNIKAFYRYDSLDDERSHADLREFYWQRVGSSWELSVGINTVFWGVTESQHLVDIINQTDFLESADGEDKLGQPMIHFASIQNWGVIDVFVLPQFRPRDFAGNEGRLRSIPATVNSQESYQSSKDDKHIDYALRWSHYLGDWNLGLSWFQGTSREPLYQAIIQDGAVALAAYYPLIEQSGIDAQYISGDWLWKLEAIHRRGLGHSIAEDMSASTAGFEYTFTGINSQFWDLGILLEYSYDSRSNAQVGAFQNDLFSGGRLSLNDIASTEILFGISQDLDDSDSRSAIIEASTRLGDTMRLIAELYHFRSKRTDDPLYSIRRDSYVELGLEYYF</sequence>
<dbReference type="EMBL" id="JACHHW010000003">
    <property type="protein sequence ID" value="MBB5186831.1"/>
    <property type="molecule type" value="Genomic_DNA"/>
</dbReference>
<protein>
    <submittedName>
        <fullName evidence="2">Uncharacterized protein</fullName>
    </submittedName>
</protein>
<organism evidence="2 3">
    <name type="scientific">Zhongshania antarctica</name>
    <dbReference type="NCBI Taxonomy" id="641702"/>
    <lineage>
        <taxon>Bacteria</taxon>
        <taxon>Pseudomonadati</taxon>
        <taxon>Pseudomonadota</taxon>
        <taxon>Gammaproteobacteria</taxon>
        <taxon>Cellvibrionales</taxon>
        <taxon>Spongiibacteraceae</taxon>
        <taxon>Zhongshania</taxon>
    </lineage>
</organism>
<keyword evidence="3" id="KW-1185">Reference proteome</keyword>